<dbReference type="Pfam" id="PF00990">
    <property type="entry name" value="GGDEF"/>
    <property type="match status" value="1"/>
</dbReference>
<dbReference type="InterPro" id="IPR029787">
    <property type="entry name" value="Nucleotide_cyclase"/>
</dbReference>
<proteinExistence type="predicted"/>
<keyword evidence="1" id="KW-0812">Transmembrane</keyword>
<dbReference type="STRING" id="39482.ERS852491_03349"/>
<feature type="transmembrane region" description="Helical" evidence="1">
    <location>
        <begin position="172"/>
        <end position="190"/>
    </location>
</feature>
<keyword evidence="4" id="KW-0378">Hydrolase</keyword>
<protein>
    <submittedName>
        <fullName evidence="4">Oxygen sensor protein DosP</fullName>
        <ecNumber evidence="4">3.1.4.52</ecNumber>
    </submittedName>
</protein>
<dbReference type="Gene3D" id="3.20.20.450">
    <property type="entry name" value="EAL domain"/>
    <property type="match status" value="1"/>
</dbReference>
<keyword evidence="1" id="KW-1133">Transmembrane helix</keyword>
<dbReference type="AlphaFoldDB" id="A0A174HZ11"/>
<dbReference type="RefSeq" id="WP_025654849.1">
    <property type="nucleotide sequence ID" value="NZ_CYZU01000035.1"/>
</dbReference>
<dbReference type="SUPFAM" id="SSF55073">
    <property type="entry name" value="Nucleotide cyclase"/>
    <property type="match status" value="1"/>
</dbReference>
<evidence type="ECO:0000256" key="1">
    <source>
        <dbReference type="SAM" id="Phobius"/>
    </source>
</evidence>
<sequence>MTWNIAPESISLVMLGIILIYSRKGSRLPTLKNRMFQGCLMVTFCAMLTNILSTVMIYFDQIVPLWSIWIITTLYFLLTPLMGLAYFLYTMAIIYVESPGLKKSFLFCSIPGFGYAVLILLNPFTRNIFDLTAVEGYTRGNLIITTYLIFYLYCLACLVITLVNYKKIDKEISRILASFPVLAFLVIIFQQAYPQIILSGTAATCALLIIYLHLQNKQISLDYLTNLPNRQELLNMLTLLLTRYPDRPFTLVVVSLRDFRLINNAWGQHNGDALLKSLSQFLNSVGPSQNVYRFSGDEFALLFPKEEDSRIRSCIVKIQDHMTHPWEVNDYQFNLSAVMGVIRHTEAAQTLEEVITSIEYAVVQAKTGRYGQICYCDREMLSKLKRRRRIIQILKDKLADESFEMFYQPIYEVKTGKFLYAESLMRMNDTPIGPVYPSEFIPIAEETGLLIDITYVIIKKVCCFINRLLDMKIPIECIHVNFSAIQFSQPNLAEKVLDIIHCCHTPAHTLKIEFTESTLAENPEIVREFALEVEKHGIMMGLDDFGTGYSNIATVISLPFGTVKLDRSLICASMENSTSALAVKNMVRTFQELGMKVVAEGVETEEQKQLVIDFGIDQIQGFYYSKPLAEEDFLRFLM</sequence>
<dbReference type="InterPro" id="IPR001633">
    <property type="entry name" value="EAL_dom"/>
</dbReference>
<feature type="transmembrane region" description="Helical" evidence="1">
    <location>
        <begin position="35"/>
        <end position="59"/>
    </location>
</feature>
<dbReference type="PANTHER" id="PTHR33121:SF79">
    <property type="entry name" value="CYCLIC DI-GMP PHOSPHODIESTERASE PDED-RELATED"/>
    <property type="match status" value="1"/>
</dbReference>
<dbReference type="Pfam" id="PF00563">
    <property type="entry name" value="EAL"/>
    <property type="match status" value="1"/>
</dbReference>
<dbReference type="CDD" id="cd01948">
    <property type="entry name" value="EAL"/>
    <property type="match status" value="1"/>
</dbReference>
<feature type="domain" description="GGDEF" evidence="3">
    <location>
        <begin position="247"/>
        <end position="378"/>
    </location>
</feature>
<dbReference type="GO" id="GO:0071111">
    <property type="term" value="F:cyclic-guanylate-specific phosphodiesterase activity"/>
    <property type="evidence" value="ECO:0007669"/>
    <property type="project" value="UniProtKB-EC"/>
</dbReference>
<dbReference type="SMART" id="SM00052">
    <property type="entry name" value="EAL"/>
    <property type="match status" value="1"/>
</dbReference>
<dbReference type="Gene3D" id="3.30.70.270">
    <property type="match status" value="1"/>
</dbReference>
<dbReference type="SUPFAM" id="SSF141868">
    <property type="entry name" value="EAL domain-like"/>
    <property type="match status" value="1"/>
</dbReference>
<feature type="transmembrane region" description="Helical" evidence="1">
    <location>
        <begin position="104"/>
        <end position="124"/>
    </location>
</feature>
<feature type="domain" description="EAL" evidence="2">
    <location>
        <begin position="387"/>
        <end position="638"/>
    </location>
</feature>
<accession>A0A174HZ11</accession>
<name>A0A174HZ11_9FIRM</name>
<reference evidence="4 5" key="1">
    <citation type="submission" date="2015-09" db="EMBL/GenBank/DDBJ databases">
        <authorList>
            <consortium name="Pathogen Informatics"/>
        </authorList>
    </citation>
    <scope>NUCLEOTIDE SEQUENCE [LARGE SCALE GENOMIC DNA]</scope>
    <source>
        <strain evidence="4 5">2789STDY5834876</strain>
    </source>
</reference>
<dbReference type="PANTHER" id="PTHR33121">
    <property type="entry name" value="CYCLIC DI-GMP PHOSPHODIESTERASE PDEF"/>
    <property type="match status" value="1"/>
</dbReference>
<dbReference type="PROSITE" id="PS50883">
    <property type="entry name" value="EAL"/>
    <property type="match status" value="1"/>
</dbReference>
<dbReference type="InterPro" id="IPR000160">
    <property type="entry name" value="GGDEF_dom"/>
</dbReference>
<dbReference type="PROSITE" id="PS50887">
    <property type="entry name" value="GGDEF"/>
    <property type="match status" value="1"/>
</dbReference>
<dbReference type="InterPro" id="IPR035919">
    <property type="entry name" value="EAL_sf"/>
</dbReference>
<dbReference type="NCBIfam" id="TIGR00254">
    <property type="entry name" value="GGDEF"/>
    <property type="match status" value="1"/>
</dbReference>
<dbReference type="InterPro" id="IPR043128">
    <property type="entry name" value="Rev_trsase/Diguanyl_cyclase"/>
</dbReference>
<keyword evidence="1" id="KW-0472">Membrane</keyword>
<evidence type="ECO:0000313" key="4">
    <source>
        <dbReference type="EMBL" id="CUO80144.1"/>
    </source>
</evidence>
<organism evidence="4 5">
    <name type="scientific">Faecalicatena contorta</name>
    <dbReference type="NCBI Taxonomy" id="39482"/>
    <lineage>
        <taxon>Bacteria</taxon>
        <taxon>Bacillati</taxon>
        <taxon>Bacillota</taxon>
        <taxon>Clostridia</taxon>
        <taxon>Lachnospirales</taxon>
        <taxon>Lachnospiraceae</taxon>
        <taxon>Faecalicatena</taxon>
    </lineage>
</organism>
<feature type="transmembrane region" description="Helical" evidence="1">
    <location>
        <begin position="65"/>
        <end position="92"/>
    </location>
</feature>
<feature type="transmembrane region" description="Helical" evidence="1">
    <location>
        <begin position="6"/>
        <end position="23"/>
    </location>
</feature>
<dbReference type="OrthoDB" id="9805474at2"/>
<feature type="transmembrane region" description="Helical" evidence="1">
    <location>
        <begin position="144"/>
        <end position="165"/>
    </location>
</feature>
<evidence type="ECO:0000259" key="2">
    <source>
        <dbReference type="PROSITE" id="PS50883"/>
    </source>
</evidence>
<dbReference type="EMBL" id="CYZU01000035">
    <property type="protein sequence ID" value="CUO80144.1"/>
    <property type="molecule type" value="Genomic_DNA"/>
</dbReference>
<gene>
    <name evidence="4" type="primary">dosP_2</name>
    <name evidence="4" type="ORF">ERS852491_03349</name>
</gene>
<evidence type="ECO:0000259" key="3">
    <source>
        <dbReference type="PROSITE" id="PS50887"/>
    </source>
</evidence>
<dbReference type="SMART" id="SM00267">
    <property type="entry name" value="GGDEF"/>
    <property type="match status" value="1"/>
</dbReference>
<dbReference type="Proteomes" id="UP000095544">
    <property type="component" value="Unassembled WGS sequence"/>
</dbReference>
<dbReference type="InterPro" id="IPR050706">
    <property type="entry name" value="Cyclic-di-GMP_PDE-like"/>
</dbReference>
<dbReference type="EC" id="3.1.4.52" evidence="4"/>
<dbReference type="CDD" id="cd01949">
    <property type="entry name" value="GGDEF"/>
    <property type="match status" value="1"/>
</dbReference>
<evidence type="ECO:0000313" key="5">
    <source>
        <dbReference type="Proteomes" id="UP000095544"/>
    </source>
</evidence>